<feature type="compositionally biased region" description="Low complexity" evidence="7">
    <location>
        <begin position="1705"/>
        <end position="1715"/>
    </location>
</feature>
<gene>
    <name evidence="9" type="primary">SPO14</name>
    <name evidence="9" type="ORF">CAAN4_D13476</name>
</gene>
<dbReference type="InterPro" id="IPR015679">
    <property type="entry name" value="PLipase_D_fam"/>
</dbReference>
<dbReference type="PANTHER" id="PTHR18896">
    <property type="entry name" value="PHOSPHOLIPASE D"/>
    <property type="match status" value="1"/>
</dbReference>
<keyword evidence="6" id="KW-0443">Lipid metabolism</keyword>
<feature type="compositionally biased region" description="Acidic residues" evidence="7">
    <location>
        <begin position="182"/>
        <end position="194"/>
    </location>
</feature>
<feature type="domain" description="PLD phosphodiesterase" evidence="8">
    <location>
        <begin position="1182"/>
        <end position="1209"/>
    </location>
</feature>
<feature type="region of interest" description="Disordered" evidence="7">
    <location>
        <begin position="1765"/>
        <end position="1826"/>
    </location>
</feature>
<dbReference type="EMBL" id="OZ004256">
    <property type="protein sequence ID" value="CAK7905301.1"/>
    <property type="molecule type" value="Genomic_DNA"/>
</dbReference>
<proteinExistence type="predicted"/>
<evidence type="ECO:0000256" key="1">
    <source>
        <dbReference type="ARBA" id="ARBA00000798"/>
    </source>
</evidence>
<evidence type="ECO:0000256" key="6">
    <source>
        <dbReference type="ARBA" id="ARBA00023098"/>
    </source>
</evidence>
<evidence type="ECO:0000256" key="2">
    <source>
        <dbReference type="ARBA" id="ARBA00012027"/>
    </source>
</evidence>
<accession>A0ABP0EE86</accession>
<dbReference type="SUPFAM" id="SSF56024">
    <property type="entry name" value="Phospholipase D/nuclease"/>
    <property type="match status" value="2"/>
</dbReference>
<dbReference type="SMART" id="SM00155">
    <property type="entry name" value="PLDc"/>
    <property type="match status" value="2"/>
</dbReference>
<dbReference type="Pfam" id="PF13091">
    <property type="entry name" value="PLDc_2"/>
    <property type="match status" value="1"/>
</dbReference>
<dbReference type="EC" id="3.1.4.4" evidence="2"/>
<evidence type="ECO:0000313" key="9">
    <source>
        <dbReference type="EMBL" id="CAK7905301.1"/>
    </source>
</evidence>
<feature type="region of interest" description="Disordered" evidence="7">
    <location>
        <begin position="1387"/>
        <end position="1406"/>
    </location>
</feature>
<dbReference type="PANTHER" id="PTHR18896:SF76">
    <property type="entry name" value="PHOSPHOLIPASE"/>
    <property type="match status" value="1"/>
</dbReference>
<dbReference type="Gene3D" id="3.30.870.10">
    <property type="entry name" value="Endonuclease Chain A"/>
    <property type="match status" value="2"/>
</dbReference>
<sequence>MLSAILGDGEASNGGEKRHSNGKASHQKVNSNDPKPGKENDFTGEGEPEELSDDSEVPRGRTTKETPQEDAQDSSGLLGYLGFGAGDTSPDPPPNLREQEDVGEIYRSISREGDETGNSSFGRTKSSGSRRQKSKVAFNSEDKIVGNSWSPFSWYNADKKEKRYSDSEDEDRDRNTEPEAGTPEDESPVEDDVADTPPPTGEDTEPVEGTTTKRHAFRPLFNRNPTGKRLNTSATVASANTALKQRFFGKNRSKKGNTNSRKQSVYCIEDDSDPDYFTSIRAQQLVGSLAAGAPAINILASCLLEDEHGIGRAPLLLSLLGIKVSDTSLRVNTKNRKFKIDLEYGVGQERLQWSVERTAKDLFYLHSKFKLDNWRSEVVRNKNTDLPKYPIPPSMQRKRKKRGTNTDVSEYGLVQSPVENERDGRLGTFPSNGAATDAHGSNEKSNATANGKSTANDNPDYGMSNADVDESEESRNPTYLSPNVATTNVSRSASGANRGNGDSAAVSDHESVISSHTMQHVRSHFSSISSFNEQSPEILRSKIHQNQEYINQVARYLNDLINSIALTPQSNRLFQFFEISPISSLLSYETGFQGKQGVIHVGGTTKAQGWRVGHFKANDLKEMIDRRSEKWLLIRNTYIMYVSDINSTLPLEVFLVDPKFAIRYKQQSLQQQHNREDEESDYDDSSLAAQKAYTSEKFTSHQPNVFKHLKITLENSERQLVLTPKSQKEQRLWIKSLEEMKNQTVWAEPHRFDSFAPVRDNCFAQWFVDGRDYFWAVSSALEMAKDVIFIHDWWLSPELYLRRPANGNQQWRIDRILQRKAQQGVKIFVIVYRNVGTTVATDSLYTKHSILSLNEENIHVIRSPNQLLQNTYFWAHHEKLCIVDQTVAFIGGIDLCYGRYDTPDHVLVDDSKQTFDTLSESARQTTEEHVKFQTFPGKDYSNPRVKDFFGLEKPYESMYDRQSIPRMPWHDVHMVTSGKIASDLARHFVQRWNYLLRQKRPSRFTPLLTPPPDFTDEEVADMGLGGTCEVQLLRSSGNWSLGLKEPEHSIQNAYLRLIETSEHLVYIENQFFVTSCVVDGTEIRNRIGDALVDRIIRAHQEGTPWRAIIVIPLMPGFESQVDEPEGSSVRVIMQCQYMSISRGATSIFAKLKRAGIEPDDYIQFFSLRKWGIIGPDRTLVTEQLYIHAKTMIVDDRAAIIGSANINERSMRGIRDSEMAAIVRDKETIQTTMAGEPYLAGKFAHTLRMRLMREHLGVNVDILDLIERRFKKVEIYAGTEAGIKAAPKKFAKREHTILSAMVELASRDILGQTEGTRNWKKHHGKVATDVQNEILAVLEECNEEEENDPSLKHPAPLSLPISFNNRTGTYEANKGIRDKKKHSYDARVQQSQEHKNDVAGHGPDKFKSKLARRARLNSAKFLRELAHKAMLENSTGIFLPPAEEVEEFLAGDDEDESEEVITERNKERWQLLKKISYMQRSAAKEKEQRDEEQKKRCEAGLGKFAEAGQQNGFVGTAAAAAAATSSPPVSSAAPSASNAPAAGVNNSSTPSGTSPTQHVEKFIDSEELSKVAPPIPDDDLDSSEQHDNIPIVSLSEQGVVDLMSTVNPKQYDNFSTFVDPYGFEDPLDDEFYEDLWFEHARRNTEIYRMIFHTQPDDYVSTWKDYKRFSKLQSAFLLAQKQEAKYRQSSRSPDDSIQREEEELRSEASSESPSRPSIYRQQSVKMDNFQDLGILGYAPGEAKMEVHKKKKGGRGRFGKDVIEETHKEYENEEQGADEEADDYSSASENVGDKETQSTPPTVNGGPTPPQFPNKNRRRRGGTFSARRKALTGDRIYDRETAERILTEIQGHLVFFPADWLMRELEGDNWFYNTDRIPPIEIYD</sequence>
<feature type="compositionally biased region" description="Low complexity" evidence="7">
    <location>
        <begin position="1525"/>
        <end position="1555"/>
    </location>
</feature>
<dbReference type="InterPro" id="IPR001736">
    <property type="entry name" value="PLipase_D/transphosphatidylase"/>
</dbReference>
<feature type="domain" description="PLD phosphodiesterase" evidence="8">
    <location>
        <begin position="872"/>
        <end position="899"/>
    </location>
</feature>
<evidence type="ECO:0000256" key="4">
    <source>
        <dbReference type="ARBA" id="ARBA00022801"/>
    </source>
</evidence>
<feature type="compositionally biased region" description="Polar residues" evidence="7">
    <location>
        <begin position="476"/>
        <end position="497"/>
    </location>
</feature>
<evidence type="ECO:0000256" key="5">
    <source>
        <dbReference type="ARBA" id="ARBA00022963"/>
    </source>
</evidence>
<feature type="compositionally biased region" description="Acidic residues" evidence="7">
    <location>
        <begin position="42"/>
        <end position="55"/>
    </location>
</feature>
<evidence type="ECO:0000256" key="7">
    <source>
        <dbReference type="SAM" id="MobiDB-lite"/>
    </source>
</evidence>
<evidence type="ECO:0000256" key="3">
    <source>
        <dbReference type="ARBA" id="ARBA00022737"/>
    </source>
</evidence>
<keyword evidence="10" id="KW-1185">Reference proteome</keyword>
<dbReference type="Pfam" id="PF00614">
    <property type="entry name" value="PLDc"/>
    <property type="match status" value="1"/>
</dbReference>
<feature type="compositionally biased region" description="Basic and acidic residues" evidence="7">
    <location>
        <begin position="157"/>
        <end position="177"/>
    </location>
</feature>
<dbReference type="CDD" id="cd09138">
    <property type="entry name" value="PLDc_vPLD1_2_yPLD_like_1"/>
    <property type="match status" value="1"/>
</dbReference>
<feature type="region of interest" description="Disordered" evidence="7">
    <location>
        <begin position="1525"/>
        <end position="1557"/>
    </location>
</feature>
<feature type="compositionally biased region" description="Polar residues" evidence="7">
    <location>
        <begin position="443"/>
        <end position="457"/>
    </location>
</feature>
<protein>
    <recommendedName>
        <fullName evidence="2">phospholipase D</fullName>
        <ecNumber evidence="2">3.1.4.4</ecNumber>
    </recommendedName>
</protein>
<feature type="compositionally biased region" description="Basic and acidic residues" evidence="7">
    <location>
        <begin position="1682"/>
        <end position="1697"/>
    </location>
</feature>
<feature type="region of interest" description="Disordered" evidence="7">
    <location>
        <begin position="383"/>
        <end position="511"/>
    </location>
</feature>
<keyword evidence="4" id="KW-0378">Hydrolase</keyword>
<feature type="region of interest" description="Disordered" evidence="7">
    <location>
        <begin position="1"/>
        <end position="234"/>
    </location>
</feature>
<keyword evidence="3" id="KW-0677">Repeat</keyword>
<dbReference type="CDD" id="cd01254">
    <property type="entry name" value="PH_PLD"/>
    <property type="match status" value="1"/>
</dbReference>
<feature type="compositionally biased region" description="Polar residues" evidence="7">
    <location>
        <begin position="116"/>
        <end position="127"/>
    </location>
</feature>
<name>A0ABP0EE86_9ASCO</name>
<evidence type="ECO:0000259" key="8">
    <source>
        <dbReference type="PROSITE" id="PS50035"/>
    </source>
</evidence>
<feature type="region of interest" description="Disordered" evidence="7">
    <location>
        <begin position="1682"/>
        <end position="1721"/>
    </location>
</feature>
<reference evidence="9 10" key="1">
    <citation type="submission" date="2024-01" db="EMBL/GenBank/DDBJ databases">
        <authorList>
            <consortium name="Genoscope - CEA"/>
            <person name="William W."/>
        </authorList>
    </citation>
    <scope>NUCLEOTIDE SEQUENCE [LARGE SCALE GENOMIC DNA]</scope>
    <source>
        <strain evidence="9 10">29B2s-10</strain>
    </source>
</reference>
<feature type="compositionally biased region" description="Polar residues" evidence="7">
    <location>
        <begin position="22"/>
        <end position="33"/>
    </location>
</feature>
<feature type="compositionally biased region" description="Basic and acidic residues" evidence="7">
    <location>
        <begin position="1391"/>
        <end position="1406"/>
    </location>
</feature>
<feature type="compositionally biased region" description="Acidic residues" evidence="7">
    <location>
        <begin position="1768"/>
        <end position="1780"/>
    </location>
</feature>
<keyword evidence="5" id="KW-0442">Lipid degradation</keyword>
<dbReference type="Proteomes" id="UP001497600">
    <property type="component" value="Chromosome D"/>
</dbReference>
<dbReference type="PROSITE" id="PS50035">
    <property type="entry name" value="PLD"/>
    <property type="match status" value="2"/>
</dbReference>
<comment type="catalytic activity">
    <reaction evidence="1">
        <text>a 1,2-diacyl-sn-glycero-3-phosphocholine + H2O = a 1,2-diacyl-sn-glycero-3-phosphate + choline + H(+)</text>
        <dbReference type="Rhea" id="RHEA:14445"/>
        <dbReference type="ChEBI" id="CHEBI:15354"/>
        <dbReference type="ChEBI" id="CHEBI:15377"/>
        <dbReference type="ChEBI" id="CHEBI:15378"/>
        <dbReference type="ChEBI" id="CHEBI:57643"/>
        <dbReference type="ChEBI" id="CHEBI:58608"/>
        <dbReference type="EC" id="3.1.4.4"/>
    </reaction>
</comment>
<dbReference type="InterPro" id="IPR025202">
    <property type="entry name" value="PLD-like_dom"/>
</dbReference>
<evidence type="ECO:0000313" key="10">
    <source>
        <dbReference type="Proteomes" id="UP001497600"/>
    </source>
</evidence>
<organism evidence="9 10">
    <name type="scientific">[Candida] anglica</name>
    <dbReference type="NCBI Taxonomy" id="148631"/>
    <lineage>
        <taxon>Eukaryota</taxon>
        <taxon>Fungi</taxon>
        <taxon>Dikarya</taxon>
        <taxon>Ascomycota</taxon>
        <taxon>Saccharomycotina</taxon>
        <taxon>Pichiomycetes</taxon>
        <taxon>Debaryomycetaceae</taxon>
        <taxon>Kurtzmaniella</taxon>
    </lineage>
</organism>
<feature type="compositionally biased region" description="Basic and acidic residues" evidence="7">
    <location>
        <begin position="56"/>
        <end position="67"/>
    </location>
</feature>
<feature type="compositionally biased region" description="Basic residues" evidence="7">
    <location>
        <begin position="1812"/>
        <end position="1826"/>
    </location>
</feature>
<dbReference type="CDD" id="cd09141">
    <property type="entry name" value="PLDc_vPLD1_2_yPLD_like_2"/>
    <property type="match status" value="1"/>
</dbReference>